<dbReference type="Proteomes" id="UP000509346">
    <property type="component" value="Chromosome"/>
</dbReference>
<proteinExistence type="predicted"/>
<gene>
    <name evidence="1" type="ORF">HZS54_20405</name>
</gene>
<organism evidence="1 2">
    <name type="scientific">Halosimplex pelagicum</name>
    <dbReference type="NCBI Taxonomy" id="869886"/>
    <lineage>
        <taxon>Archaea</taxon>
        <taxon>Methanobacteriati</taxon>
        <taxon>Methanobacteriota</taxon>
        <taxon>Stenosarchaea group</taxon>
        <taxon>Halobacteria</taxon>
        <taxon>Halobacteriales</taxon>
        <taxon>Haloarculaceae</taxon>
        <taxon>Halosimplex</taxon>
    </lineage>
</organism>
<sequence>MSEYTTVTLTKDIKDQLSDSMQEGETWNEYLQRLQAESSDQEPTESSLSEEDFSQIRAIVQETSQETVQADAAREQFEDVEIDYDYIREIVREEVRRALEELVR</sequence>
<dbReference type="KEGG" id="hpel:HZS54_20405"/>
<accession>A0A7D5SXE4</accession>
<keyword evidence="2" id="KW-1185">Reference proteome</keyword>
<dbReference type="GeneID" id="56085004"/>
<name>A0A7D5SXE4_9EURY</name>
<dbReference type="AlphaFoldDB" id="A0A7D5SXE4"/>
<reference evidence="1 2" key="1">
    <citation type="submission" date="2020-07" db="EMBL/GenBank/DDBJ databases">
        <title>Halosimplex litoreum sp. nov. and Halosimplex rubrum sp. nov., isolated from different salt environments.</title>
        <authorList>
            <person name="Cui H."/>
        </authorList>
    </citation>
    <scope>NUCLEOTIDE SEQUENCE [LARGE SCALE GENOMIC DNA]</scope>
    <source>
        <strain evidence="1 2">R2</strain>
    </source>
</reference>
<dbReference type="RefSeq" id="WP_179918888.1">
    <property type="nucleotide sequence ID" value="NZ_CP058909.1"/>
</dbReference>
<evidence type="ECO:0000313" key="2">
    <source>
        <dbReference type="Proteomes" id="UP000509346"/>
    </source>
</evidence>
<evidence type="ECO:0000313" key="1">
    <source>
        <dbReference type="EMBL" id="QLH83847.1"/>
    </source>
</evidence>
<protein>
    <submittedName>
        <fullName evidence="1">Uncharacterized protein</fullName>
    </submittedName>
</protein>
<dbReference type="EMBL" id="CP058909">
    <property type="protein sequence ID" value="QLH83847.1"/>
    <property type="molecule type" value="Genomic_DNA"/>
</dbReference>